<keyword evidence="2" id="KW-1185">Reference proteome</keyword>
<gene>
    <name evidence="1" type="ORF">GCM10009867_11310</name>
</gene>
<comment type="caution">
    <text evidence="1">The sequence shown here is derived from an EMBL/GenBank/DDBJ whole genome shotgun (WGS) entry which is preliminary data.</text>
</comment>
<dbReference type="Proteomes" id="UP001501326">
    <property type="component" value="Unassembled WGS sequence"/>
</dbReference>
<dbReference type="RefSeq" id="WP_344191109.1">
    <property type="nucleotide sequence ID" value="NZ_BAAARN010000001.1"/>
</dbReference>
<organism evidence="1 2">
    <name type="scientific">Pedococcus aerophilus</name>
    <dbReference type="NCBI Taxonomy" id="436356"/>
    <lineage>
        <taxon>Bacteria</taxon>
        <taxon>Bacillati</taxon>
        <taxon>Actinomycetota</taxon>
        <taxon>Actinomycetes</taxon>
        <taxon>Micrococcales</taxon>
        <taxon>Intrasporangiaceae</taxon>
        <taxon>Pedococcus</taxon>
    </lineage>
</organism>
<protein>
    <submittedName>
        <fullName evidence="1">Uncharacterized protein</fullName>
    </submittedName>
</protein>
<sequence length="53" mass="6061">MKTITTIFESILGQDDTFVWTPTDGPTEFARGWEWRGVEGASRGWEWRGVEGI</sequence>
<reference evidence="1 2" key="1">
    <citation type="journal article" date="2019" name="Int. J. Syst. Evol. Microbiol.">
        <title>The Global Catalogue of Microorganisms (GCM) 10K type strain sequencing project: providing services to taxonomists for standard genome sequencing and annotation.</title>
        <authorList>
            <consortium name="The Broad Institute Genomics Platform"/>
            <consortium name="The Broad Institute Genome Sequencing Center for Infectious Disease"/>
            <person name="Wu L."/>
            <person name="Ma J."/>
        </authorList>
    </citation>
    <scope>NUCLEOTIDE SEQUENCE [LARGE SCALE GENOMIC DNA]</scope>
    <source>
        <strain evidence="1 2">JCM 16378</strain>
    </source>
</reference>
<evidence type="ECO:0000313" key="2">
    <source>
        <dbReference type="Proteomes" id="UP001501326"/>
    </source>
</evidence>
<accession>A0ABN3UK90</accession>
<dbReference type="EMBL" id="BAAARN010000001">
    <property type="protein sequence ID" value="GAA2733402.1"/>
    <property type="molecule type" value="Genomic_DNA"/>
</dbReference>
<name>A0ABN3UK90_9MICO</name>
<evidence type="ECO:0000313" key="1">
    <source>
        <dbReference type="EMBL" id="GAA2733402.1"/>
    </source>
</evidence>
<proteinExistence type="predicted"/>